<protein>
    <submittedName>
        <fullName evidence="2">Uncharacterized protein</fullName>
    </submittedName>
</protein>
<feature type="compositionally biased region" description="Low complexity" evidence="1">
    <location>
        <begin position="46"/>
        <end position="59"/>
    </location>
</feature>
<feature type="compositionally biased region" description="Basic and acidic residues" evidence="1">
    <location>
        <begin position="94"/>
        <end position="109"/>
    </location>
</feature>
<keyword evidence="3" id="KW-1185">Reference proteome</keyword>
<feature type="compositionally biased region" description="Polar residues" evidence="1">
    <location>
        <begin position="1"/>
        <end position="13"/>
    </location>
</feature>
<organism evidence="2 3">
    <name type="scientific">Cymbomonas tetramitiformis</name>
    <dbReference type="NCBI Taxonomy" id="36881"/>
    <lineage>
        <taxon>Eukaryota</taxon>
        <taxon>Viridiplantae</taxon>
        <taxon>Chlorophyta</taxon>
        <taxon>Pyramimonadophyceae</taxon>
        <taxon>Pyramimonadales</taxon>
        <taxon>Pyramimonadaceae</taxon>
        <taxon>Cymbomonas</taxon>
    </lineage>
</organism>
<comment type="caution">
    <text evidence="2">The sequence shown here is derived from an EMBL/GenBank/DDBJ whole genome shotgun (WGS) entry which is preliminary data.</text>
</comment>
<evidence type="ECO:0000256" key="1">
    <source>
        <dbReference type="SAM" id="MobiDB-lite"/>
    </source>
</evidence>
<sequence length="109" mass="11710">MDTTAVSSTTSDPIQLEDIQNMEQLAQEQAASAMQVDPPEKEEKSSPYSSAQSDSPSGSTEVSEQGGRITTDDDLTCDAQTFFHKYGPPPPYGKSERSAPKRNEPGGNL</sequence>
<name>A0AAE0GAC6_9CHLO</name>
<proteinExistence type="predicted"/>
<dbReference type="EMBL" id="LGRX02007681">
    <property type="protein sequence ID" value="KAK3274514.1"/>
    <property type="molecule type" value="Genomic_DNA"/>
</dbReference>
<feature type="compositionally biased region" description="Polar residues" evidence="1">
    <location>
        <begin position="21"/>
        <end position="32"/>
    </location>
</feature>
<dbReference type="AlphaFoldDB" id="A0AAE0GAC6"/>
<reference evidence="2 3" key="1">
    <citation type="journal article" date="2015" name="Genome Biol. Evol.">
        <title>Comparative Genomics of a Bacterivorous Green Alga Reveals Evolutionary Causalities and Consequences of Phago-Mixotrophic Mode of Nutrition.</title>
        <authorList>
            <person name="Burns J.A."/>
            <person name="Paasch A."/>
            <person name="Narechania A."/>
            <person name="Kim E."/>
        </authorList>
    </citation>
    <scope>NUCLEOTIDE SEQUENCE [LARGE SCALE GENOMIC DNA]</scope>
    <source>
        <strain evidence="2 3">PLY_AMNH</strain>
    </source>
</reference>
<dbReference type="Proteomes" id="UP001190700">
    <property type="component" value="Unassembled WGS sequence"/>
</dbReference>
<evidence type="ECO:0000313" key="2">
    <source>
        <dbReference type="EMBL" id="KAK3274514.1"/>
    </source>
</evidence>
<evidence type="ECO:0000313" key="3">
    <source>
        <dbReference type="Proteomes" id="UP001190700"/>
    </source>
</evidence>
<accession>A0AAE0GAC6</accession>
<feature type="region of interest" description="Disordered" evidence="1">
    <location>
        <begin position="1"/>
        <end position="109"/>
    </location>
</feature>
<gene>
    <name evidence="2" type="ORF">CYMTET_17302</name>
</gene>